<name>A0A2H0U7W1_9BACT</name>
<organism evidence="3 4">
    <name type="scientific">Candidatus Kaiserbacteria bacterium CG10_big_fil_rev_8_21_14_0_10_59_10</name>
    <dbReference type="NCBI Taxonomy" id="1974612"/>
    <lineage>
        <taxon>Bacteria</taxon>
        <taxon>Candidatus Kaiseribacteriota</taxon>
    </lineage>
</organism>
<evidence type="ECO:0000259" key="2">
    <source>
        <dbReference type="PROSITE" id="PS50173"/>
    </source>
</evidence>
<comment type="caution">
    <text evidence="3">The sequence shown here is derived from an EMBL/GenBank/DDBJ whole genome shotgun (WGS) entry which is preliminary data.</text>
</comment>
<dbReference type="InterPro" id="IPR001126">
    <property type="entry name" value="UmuC"/>
</dbReference>
<proteinExistence type="inferred from homology"/>
<protein>
    <submittedName>
        <fullName evidence="3">DNA polymerase IV</fullName>
    </submittedName>
</protein>
<dbReference type="PROSITE" id="PS50173">
    <property type="entry name" value="UMUC"/>
    <property type="match status" value="1"/>
</dbReference>
<dbReference type="GO" id="GO:0042276">
    <property type="term" value="P:error-prone translesion synthesis"/>
    <property type="evidence" value="ECO:0007669"/>
    <property type="project" value="TreeGrafter"/>
</dbReference>
<dbReference type="SUPFAM" id="SSF100879">
    <property type="entry name" value="Lesion bypass DNA polymerase (Y-family), little finger domain"/>
    <property type="match status" value="1"/>
</dbReference>
<dbReference type="GO" id="GO:0003887">
    <property type="term" value="F:DNA-directed DNA polymerase activity"/>
    <property type="evidence" value="ECO:0007669"/>
    <property type="project" value="InterPro"/>
</dbReference>
<dbReference type="InterPro" id="IPR043128">
    <property type="entry name" value="Rev_trsase/Diguanyl_cyclase"/>
</dbReference>
<dbReference type="Gene3D" id="1.10.150.20">
    <property type="entry name" value="5' to 3' exonuclease, C-terminal subdomain"/>
    <property type="match status" value="1"/>
</dbReference>
<gene>
    <name evidence="3" type="ORF">COU20_02215</name>
</gene>
<dbReference type="GO" id="GO:0009432">
    <property type="term" value="P:SOS response"/>
    <property type="evidence" value="ECO:0007669"/>
    <property type="project" value="TreeGrafter"/>
</dbReference>
<sequence length="434" mass="48106">MAWGKSHEFPRAILHVDGDGFFAGCEVAKNPRLRGKPVITGKERGIVSACTYEAKARGVKRGMQLHEVRRICPEAVILPSDYETYSLFSERMYGIVRRFTPSVEEYGIDECFADLTGLRRMHRASYPDIAERVKHDLELELGMTFSLGLSATKVLAKIGSKWNKPSGLTVIPLSEAAVFLAKTPTEKVWGIGANTAAYLAKFGVRTALDLARKGEAWVRGKLSKPYVELWYELNGEVMNELDTEGRAGYRSISKTKTFTPPSRDKAFVFSQLSKNIENACIKARRWGLAAPEGAFFLKTQEFKYHGRELRFPHPTNVPQDVLAAVRREFDSVYRAGVPYRATGITLAKLSSDASVQLDIFGSVSKAQGLKNVFDSVDALSERYGKHAVFLGSSFRAMREGAHTGARGESAARARALFKGETARRHLGVPFLGEV</sequence>
<dbReference type="InterPro" id="IPR017961">
    <property type="entry name" value="DNA_pol_Y-fam_little_finger"/>
</dbReference>
<reference evidence="4" key="1">
    <citation type="submission" date="2017-09" db="EMBL/GenBank/DDBJ databases">
        <title>Depth-based differentiation of microbial function through sediment-hosted aquifers and enrichment of novel symbionts in the deep terrestrial subsurface.</title>
        <authorList>
            <person name="Probst A.J."/>
            <person name="Ladd B."/>
            <person name="Jarett J.K."/>
            <person name="Geller-Mcgrath D.E."/>
            <person name="Sieber C.M.K."/>
            <person name="Emerson J.B."/>
            <person name="Anantharaman K."/>
            <person name="Thomas B.C."/>
            <person name="Malmstrom R."/>
            <person name="Stieglmeier M."/>
            <person name="Klingl A."/>
            <person name="Woyke T."/>
            <person name="Ryan C.M."/>
            <person name="Banfield J.F."/>
        </authorList>
    </citation>
    <scope>NUCLEOTIDE SEQUENCE [LARGE SCALE GENOMIC DNA]</scope>
</reference>
<evidence type="ECO:0000313" key="4">
    <source>
        <dbReference type="Proteomes" id="UP000231379"/>
    </source>
</evidence>
<dbReference type="InterPro" id="IPR036775">
    <property type="entry name" value="DNA_pol_Y-fam_lit_finger_sf"/>
</dbReference>
<feature type="domain" description="UmuC" evidence="2">
    <location>
        <begin position="13"/>
        <end position="192"/>
    </location>
</feature>
<accession>A0A2H0U7W1</accession>
<dbReference type="GO" id="GO:0006281">
    <property type="term" value="P:DNA repair"/>
    <property type="evidence" value="ECO:0007669"/>
    <property type="project" value="InterPro"/>
</dbReference>
<dbReference type="PANTHER" id="PTHR11076">
    <property type="entry name" value="DNA REPAIR POLYMERASE UMUC / TRANSFERASE FAMILY MEMBER"/>
    <property type="match status" value="1"/>
</dbReference>
<dbReference type="InterPro" id="IPR043502">
    <property type="entry name" value="DNA/RNA_pol_sf"/>
</dbReference>
<dbReference type="PANTHER" id="PTHR11076:SF34">
    <property type="entry name" value="PROTEIN UMUC"/>
    <property type="match status" value="1"/>
</dbReference>
<dbReference type="Pfam" id="PF11799">
    <property type="entry name" value="IMS_C"/>
    <property type="match status" value="1"/>
</dbReference>
<comment type="similarity">
    <text evidence="1">Belongs to the DNA polymerase type-Y family.</text>
</comment>
<dbReference type="GO" id="GO:0005829">
    <property type="term" value="C:cytosol"/>
    <property type="evidence" value="ECO:0007669"/>
    <property type="project" value="TreeGrafter"/>
</dbReference>
<dbReference type="Pfam" id="PF00817">
    <property type="entry name" value="IMS"/>
    <property type="match status" value="1"/>
</dbReference>
<dbReference type="Gene3D" id="3.30.1490.100">
    <property type="entry name" value="DNA polymerase, Y-family, little finger domain"/>
    <property type="match status" value="1"/>
</dbReference>
<dbReference type="Gene3D" id="3.30.70.270">
    <property type="match status" value="1"/>
</dbReference>
<dbReference type="Proteomes" id="UP000231379">
    <property type="component" value="Unassembled WGS sequence"/>
</dbReference>
<dbReference type="CDD" id="cd03586">
    <property type="entry name" value="PolY_Pol_IV_kappa"/>
    <property type="match status" value="1"/>
</dbReference>
<dbReference type="GO" id="GO:0003684">
    <property type="term" value="F:damaged DNA binding"/>
    <property type="evidence" value="ECO:0007669"/>
    <property type="project" value="InterPro"/>
</dbReference>
<evidence type="ECO:0000256" key="1">
    <source>
        <dbReference type="ARBA" id="ARBA00010945"/>
    </source>
</evidence>
<dbReference type="InterPro" id="IPR050116">
    <property type="entry name" value="DNA_polymerase-Y"/>
</dbReference>
<dbReference type="AlphaFoldDB" id="A0A2H0U7W1"/>
<dbReference type="EMBL" id="PFBM01000013">
    <property type="protein sequence ID" value="PIR82494.1"/>
    <property type="molecule type" value="Genomic_DNA"/>
</dbReference>
<dbReference type="InterPro" id="IPR022880">
    <property type="entry name" value="DNApol_IV"/>
</dbReference>
<dbReference type="Gene3D" id="3.40.1170.60">
    <property type="match status" value="1"/>
</dbReference>
<dbReference type="SUPFAM" id="SSF56672">
    <property type="entry name" value="DNA/RNA polymerases"/>
    <property type="match status" value="1"/>
</dbReference>
<evidence type="ECO:0000313" key="3">
    <source>
        <dbReference type="EMBL" id="PIR82494.1"/>
    </source>
</evidence>